<evidence type="ECO:0000313" key="12">
    <source>
        <dbReference type="EMBL" id="MPM22023.1"/>
    </source>
</evidence>
<dbReference type="Pfam" id="PF19293">
    <property type="entry name" value="CdaA_N"/>
    <property type="match status" value="1"/>
</dbReference>
<evidence type="ECO:0000256" key="6">
    <source>
        <dbReference type="ARBA" id="ARBA00022741"/>
    </source>
</evidence>
<dbReference type="GO" id="GO:0004016">
    <property type="term" value="F:adenylate cyclase activity"/>
    <property type="evidence" value="ECO:0007669"/>
    <property type="project" value="InterPro"/>
</dbReference>
<keyword evidence="3 12" id="KW-0808">Transferase</keyword>
<dbReference type="PANTHER" id="PTHR34185:SF1">
    <property type="entry name" value="DIADENYLATE CYCLASE"/>
    <property type="match status" value="1"/>
</dbReference>
<dbReference type="PANTHER" id="PTHR34185">
    <property type="entry name" value="DIADENYLATE CYCLASE"/>
    <property type="match status" value="1"/>
</dbReference>
<dbReference type="EMBL" id="VSSQ01003718">
    <property type="protein sequence ID" value="MPM22023.1"/>
    <property type="molecule type" value="Genomic_DNA"/>
</dbReference>
<feature type="transmembrane region" description="Helical" evidence="10">
    <location>
        <begin position="14"/>
        <end position="35"/>
    </location>
</feature>
<dbReference type="GO" id="GO:0006171">
    <property type="term" value="P:cAMP biosynthetic process"/>
    <property type="evidence" value="ECO:0007669"/>
    <property type="project" value="InterPro"/>
</dbReference>
<dbReference type="Gene3D" id="3.40.1700.10">
    <property type="entry name" value="DNA integrity scanning protein, DisA, N-terminal domain"/>
    <property type="match status" value="1"/>
</dbReference>
<organism evidence="12">
    <name type="scientific">bioreactor metagenome</name>
    <dbReference type="NCBI Taxonomy" id="1076179"/>
    <lineage>
        <taxon>unclassified sequences</taxon>
        <taxon>metagenomes</taxon>
        <taxon>ecological metagenomes</taxon>
    </lineage>
</organism>
<dbReference type="GO" id="GO:0106408">
    <property type="term" value="F:diadenylate cyclase activity"/>
    <property type="evidence" value="ECO:0007669"/>
    <property type="project" value="UniProtKB-EC"/>
</dbReference>
<feature type="domain" description="DAC" evidence="11">
    <location>
        <begin position="91"/>
        <end position="253"/>
    </location>
</feature>
<protein>
    <submittedName>
        <fullName evidence="12">Cyclic di-AMP synthase CdaA</fullName>
        <ecNumber evidence="12">2.7.7.85</ecNumber>
    </submittedName>
</protein>
<dbReference type="NCBIfam" id="TIGR00159">
    <property type="entry name" value="diadenylate cyclase CdaA"/>
    <property type="match status" value="1"/>
</dbReference>
<keyword evidence="2" id="KW-1003">Cell membrane</keyword>
<evidence type="ECO:0000256" key="5">
    <source>
        <dbReference type="ARBA" id="ARBA00022695"/>
    </source>
</evidence>
<keyword evidence="5 12" id="KW-0548">Nucleotidyltransferase</keyword>
<dbReference type="HAMAP" id="MF_01499">
    <property type="entry name" value="DacA"/>
    <property type="match status" value="1"/>
</dbReference>
<evidence type="ECO:0000256" key="4">
    <source>
        <dbReference type="ARBA" id="ARBA00022692"/>
    </source>
</evidence>
<keyword evidence="6" id="KW-0547">Nucleotide-binding</keyword>
<evidence type="ECO:0000256" key="3">
    <source>
        <dbReference type="ARBA" id="ARBA00022679"/>
    </source>
</evidence>
<dbReference type="SUPFAM" id="SSF143597">
    <property type="entry name" value="YojJ-like"/>
    <property type="match status" value="1"/>
</dbReference>
<evidence type="ECO:0000256" key="10">
    <source>
        <dbReference type="SAM" id="Phobius"/>
    </source>
</evidence>
<keyword evidence="7" id="KW-0067">ATP-binding</keyword>
<dbReference type="InterPro" id="IPR014046">
    <property type="entry name" value="C-di-AMP_synthase"/>
</dbReference>
<dbReference type="PROSITE" id="PS51794">
    <property type="entry name" value="DAC"/>
    <property type="match status" value="1"/>
</dbReference>
<evidence type="ECO:0000256" key="7">
    <source>
        <dbReference type="ARBA" id="ARBA00022840"/>
    </source>
</evidence>
<proteinExistence type="inferred from homology"/>
<evidence type="ECO:0000256" key="8">
    <source>
        <dbReference type="ARBA" id="ARBA00022989"/>
    </source>
</evidence>
<dbReference type="PIRSF" id="PIRSF004793">
    <property type="entry name" value="UCP004793"/>
    <property type="match status" value="1"/>
</dbReference>
<keyword evidence="8 10" id="KW-1133">Transmembrane helix</keyword>
<dbReference type="Pfam" id="PF02457">
    <property type="entry name" value="DAC"/>
    <property type="match status" value="1"/>
</dbReference>
<comment type="catalytic activity">
    <reaction evidence="1">
        <text>2 ATP = 3',3'-c-di-AMP + 2 diphosphate</text>
        <dbReference type="Rhea" id="RHEA:35655"/>
        <dbReference type="ChEBI" id="CHEBI:30616"/>
        <dbReference type="ChEBI" id="CHEBI:33019"/>
        <dbReference type="ChEBI" id="CHEBI:71500"/>
        <dbReference type="EC" id="2.7.7.85"/>
    </reaction>
</comment>
<feature type="transmembrane region" description="Helical" evidence="10">
    <location>
        <begin position="71"/>
        <end position="90"/>
    </location>
</feature>
<keyword evidence="9 10" id="KW-0472">Membrane</keyword>
<evidence type="ECO:0000256" key="2">
    <source>
        <dbReference type="ARBA" id="ARBA00022475"/>
    </source>
</evidence>
<reference evidence="12" key="1">
    <citation type="submission" date="2019-08" db="EMBL/GenBank/DDBJ databases">
        <authorList>
            <person name="Kucharzyk K."/>
            <person name="Murdoch R.W."/>
            <person name="Higgins S."/>
            <person name="Loffler F."/>
        </authorList>
    </citation>
    <scope>NUCLEOTIDE SEQUENCE</scope>
</reference>
<comment type="caution">
    <text evidence="12">The sequence shown here is derived from an EMBL/GenBank/DDBJ whole genome shotgun (WGS) entry which is preliminary data.</text>
</comment>
<dbReference type="GO" id="GO:0005524">
    <property type="term" value="F:ATP binding"/>
    <property type="evidence" value="ECO:0007669"/>
    <property type="project" value="UniProtKB-KW"/>
</dbReference>
<evidence type="ECO:0000259" key="11">
    <source>
        <dbReference type="PROSITE" id="PS51794"/>
    </source>
</evidence>
<feature type="transmembrane region" description="Helical" evidence="10">
    <location>
        <begin position="47"/>
        <end position="65"/>
    </location>
</feature>
<dbReference type="InterPro" id="IPR050338">
    <property type="entry name" value="DisA"/>
</dbReference>
<dbReference type="InterPro" id="IPR034701">
    <property type="entry name" value="CdaA"/>
</dbReference>
<evidence type="ECO:0000256" key="9">
    <source>
        <dbReference type="ARBA" id="ARBA00023136"/>
    </source>
</evidence>
<dbReference type="InterPro" id="IPR036888">
    <property type="entry name" value="DNA_integrity_DisA_N_sf"/>
</dbReference>
<dbReference type="AlphaFoldDB" id="A0A644Y637"/>
<dbReference type="InterPro" id="IPR045585">
    <property type="entry name" value="CdaA_N"/>
</dbReference>
<sequence length="291" mass="31832">MSFTSITKTLASGFSQFTLMDLLDIFIIAVLIYKLIVWTKETRAYEVLKGIGLLFLCSIVSQLLSLSTLSWLLDSLLTSGSIIIVLVILFQPEIRRVLEKLGRSGKRLGRAWFDASAMKSSELVHDMHVTILSLSHRRVGALIVFEQKTGLGDIVGTGTRIDGLLSGALIENIFEPNTPLHDGAVIVRGNMIVAAGCFLPLSDDLSVSRELGTRHRAALGVSSVSDSVTIIVSEETGAISIARDGKLVRYIDSKALHNVLESLFLQTGSTTVFGWTKRIRTEGSRENTKNR</sequence>
<evidence type="ECO:0000256" key="1">
    <source>
        <dbReference type="ARBA" id="ARBA00000877"/>
    </source>
</evidence>
<dbReference type="InterPro" id="IPR003390">
    <property type="entry name" value="DNA_integrity_scan_DisA_N"/>
</dbReference>
<name>A0A644Y637_9ZZZZ</name>
<dbReference type="FunFam" id="3.40.1700.10:FF:000002">
    <property type="entry name" value="Diadenylate cyclase"/>
    <property type="match status" value="1"/>
</dbReference>
<accession>A0A644Y637</accession>
<keyword evidence="4 10" id="KW-0812">Transmembrane</keyword>
<gene>
    <name evidence="12" type="primary">cdaA_15</name>
    <name evidence="12" type="ORF">SDC9_68473</name>
</gene>
<dbReference type="EC" id="2.7.7.85" evidence="12"/>